<dbReference type="Pfam" id="PF00350">
    <property type="entry name" value="Dynamin_N"/>
    <property type="match status" value="1"/>
</dbReference>
<dbReference type="EMBL" id="MU155220">
    <property type="protein sequence ID" value="KAF9479082.1"/>
    <property type="molecule type" value="Genomic_DNA"/>
</dbReference>
<accession>A0A9P5Z0B9</accession>
<keyword evidence="1" id="KW-0547">Nucleotide-binding</keyword>
<dbReference type="Proteomes" id="UP000807469">
    <property type="component" value="Unassembled WGS sequence"/>
</dbReference>
<dbReference type="Gene3D" id="3.40.50.300">
    <property type="entry name" value="P-loop containing nucleotide triphosphate hydrolases"/>
    <property type="match status" value="1"/>
</dbReference>
<dbReference type="Pfam" id="PF02212">
    <property type="entry name" value="GED"/>
    <property type="match status" value="1"/>
</dbReference>
<evidence type="ECO:0000313" key="7">
    <source>
        <dbReference type="EMBL" id="KAF9479082.1"/>
    </source>
</evidence>
<dbReference type="GO" id="GO:0005525">
    <property type="term" value="F:GTP binding"/>
    <property type="evidence" value="ECO:0007669"/>
    <property type="project" value="InterPro"/>
</dbReference>
<dbReference type="InterPro" id="IPR020850">
    <property type="entry name" value="GED_dom"/>
</dbReference>
<dbReference type="CDD" id="cd08771">
    <property type="entry name" value="DLP_1"/>
    <property type="match status" value="1"/>
</dbReference>
<feature type="domain" description="Dynamin-type G" evidence="6">
    <location>
        <begin position="55"/>
        <end position="363"/>
    </location>
</feature>
<dbReference type="PANTHER" id="PTHR11566:SF131">
    <property type="entry name" value="GTPASE, PUTATIVE (AFU_ORTHOLOGUE AFUA_6G07630)-RELATED"/>
    <property type="match status" value="1"/>
</dbReference>
<comment type="caution">
    <text evidence="7">The sequence shown here is derived from an EMBL/GenBank/DDBJ whole genome shotgun (WGS) entry which is preliminary data.</text>
</comment>
<dbReference type="GO" id="GO:0005886">
    <property type="term" value="C:plasma membrane"/>
    <property type="evidence" value="ECO:0007669"/>
    <property type="project" value="TreeGrafter"/>
</dbReference>
<dbReference type="InterPro" id="IPR001401">
    <property type="entry name" value="Dynamin_GTPase"/>
</dbReference>
<dbReference type="PROSITE" id="PS51718">
    <property type="entry name" value="G_DYNAMIN_2"/>
    <property type="match status" value="1"/>
</dbReference>
<dbReference type="GO" id="GO:0005737">
    <property type="term" value="C:cytoplasm"/>
    <property type="evidence" value="ECO:0007669"/>
    <property type="project" value="TreeGrafter"/>
</dbReference>
<evidence type="ECO:0000313" key="8">
    <source>
        <dbReference type="Proteomes" id="UP000807469"/>
    </source>
</evidence>
<dbReference type="PRINTS" id="PR00195">
    <property type="entry name" value="DYNAMIN"/>
</dbReference>
<reference evidence="7" key="1">
    <citation type="submission" date="2020-11" db="EMBL/GenBank/DDBJ databases">
        <authorList>
            <consortium name="DOE Joint Genome Institute"/>
            <person name="Ahrendt S."/>
            <person name="Riley R."/>
            <person name="Andreopoulos W."/>
            <person name="Labutti K."/>
            <person name="Pangilinan J."/>
            <person name="Ruiz-Duenas F.J."/>
            <person name="Barrasa J.M."/>
            <person name="Sanchez-Garcia M."/>
            <person name="Camarero S."/>
            <person name="Miyauchi S."/>
            <person name="Serrano A."/>
            <person name="Linde D."/>
            <person name="Babiker R."/>
            <person name="Drula E."/>
            <person name="Ayuso-Fernandez I."/>
            <person name="Pacheco R."/>
            <person name="Padilla G."/>
            <person name="Ferreira P."/>
            <person name="Barriuso J."/>
            <person name="Kellner H."/>
            <person name="Castanera R."/>
            <person name="Alfaro M."/>
            <person name="Ramirez L."/>
            <person name="Pisabarro A.G."/>
            <person name="Kuo A."/>
            <person name="Tritt A."/>
            <person name="Lipzen A."/>
            <person name="He G."/>
            <person name="Yan M."/>
            <person name="Ng V."/>
            <person name="Cullen D."/>
            <person name="Martin F."/>
            <person name="Rosso M.-N."/>
            <person name="Henrissat B."/>
            <person name="Hibbett D."/>
            <person name="Martinez A.T."/>
            <person name="Grigoriev I.V."/>
        </authorList>
    </citation>
    <scope>NUCLEOTIDE SEQUENCE</scope>
    <source>
        <strain evidence="7">CIRM-BRFM 674</strain>
    </source>
</reference>
<organism evidence="7 8">
    <name type="scientific">Pholiota conissans</name>
    <dbReference type="NCBI Taxonomy" id="109636"/>
    <lineage>
        <taxon>Eukaryota</taxon>
        <taxon>Fungi</taxon>
        <taxon>Dikarya</taxon>
        <taxon>Basidiomycota</taxon>
        <taxon>Agaricomycotina</taxon>
        <taxon>Agaricomycetes</taxon>
        <taxon>Agaricomycetidae</taxon>
        <taxon>Agaricales</taxon>
        <taxon>Agaricineae</taxon>
        <taxon>Strophariaceae</taxon>
        <taxon>Pholiota</taxon>
    </lineage>
</organism>
<evidence type="ECO:0000259" key="5">
    <source>
        <dbReference type="PROSITE" id="PS51388"/>
    </source>
</evidence>
<sequence>MANRRASSSTNSEVVVVDEHESPGGIGLSDPQLYYEVRKKLDAMNKLHSTGVQVDLDLPQIAVIGSQSAGKSSLIESISGITLPRAAGTCTRCPMECLLTQTNGQWQCVVSLRITADSEGKPLGQARNEQFGDIIYNKAEVEERIRRAQRAILNPHKALESFLDDLDIPNTEDPLQLAFSVNCVTVQISGPDVADLSFCDLPGLIASVSGGGNKSIALVEDLVKSYIKKPSCIILLTVACETDFENQGAHRLAKHYDPEGKRTIGVLTKPDRIPMGEENDWLPFIRDEKEPLENNWFCVKQPSSNELKSKMTWAQARRAEEDFFDTTAPWSTLQDTYKRYLKTGNLVERLSNVLFDLIEKRMPQIQDELDRSILNTRQTLSRLPPAPASDPRSEILTLLHKFSQDLALEIEGVPETADSLGLIQSVRPEQEKFKRAIRATAPKFSPIEKSAHYYKTLPVPSFLPAEEFSASTSTSMIYVDEVLEKALRARTRELPGHYPFVVQKTFIQSIVKQWRTPSEELCQSIHMIVSKHAKQLVQKHFEHFGQGRLAHQVRVILQQHINECLANVEERVRWLLHLEDVPFSMNTHYLSDSKDKFLTYYKDEREKFLQEQRTKKTNGSAITFPSLFFPPSAPVAPLSTTPLQWTPTSPFVLPNNSVVQPSEQAKLPFSFSSALKTEATPKATNGTTPTAGTTSAFGSSPFKTTSPATNQASAFVPVLTPASASSSLTASTSAPAPETTVAHNLQKDLALNKVLSGLAEMGMHGIKAEDLPKLLPPDRMEPALVIMADVRAYFQVAYKRFVDNVPLAIDVELVRGIETDILSVLYAKLGINGPNGNAICKELAQESRKIMERRRDLTKKLERLESARLELFAV</sequence>
<feature type="compositionally biased region" description="Low complexity" evidence="4">
    <location>
        <begin position="680"/>
        <end position="701"/>
    </location>
</feature>
<dbReference type="InterPro" id="IPR027417">
    <property type="entry name" value="P-loop_NTPase"/>
</dbReference>
<dbReference type="Pfam" id="PF01031">
    <property type="entry name" value="Dynamin_M"/>
    <property type="match status" value="1"/>
</dbReference>
<dbReference type="PROSITE" id="PS51388">
    <property type="entry name" value="GED"/>
    <property type="match status" value="1"/>
</dbReference>
<evidence type="ECO:0000256" key="4">
    <source>
        <dbReference type="SAM" id="MobiDB-lite"/>
    </source>
</evidence>
<evidence type="ECO:0000256" key="1">
    <source>
        <dbReference type="ARBA" id="ARBA00022741"/>
    </source>
</evidence>
<keyword evidence="3" id="KW-0175">Coiled coil</keyword>
<dbReference type="OrthoDB" id="5061070at2759"/>
<dbReference type="InterPro" id="IPR030381">
    <property type="entry name" value="G_DYNAMIN_dom"/>
</dbReference>
<keyword evidence="8" id="KW-1185">Reference proteome</keyword>
<feature type="coiled-coil region" evidence="3">
    <location>
        <begin position="840"/>
        <end position="867"/>
    </location>
</feature>
<dbReference type="GO" id="GO:0031623">
    <property type="term" value="P:receptor internalization"/>
    <property type="evidence" value="ECO:0007669"/>
    <property type="project" value="TreeGrafter"/>
</dbReference>
<dbReference type="Gene3D" id="1.20.120.1240">
    <property type="entry name" value="Dynamin, middle domain"/>
    <property type="match status" value="1"/>
</dbReference>
<feature type="domain" description="GED" evidence="5">
    <location>
        <begin position="783"/>
        <end position="874"/>
    </location>
</feature>
<protein>
    <submittedName>
        <fullName evidence="7">Uncharacterized protein</fullName>
    </submittedName>
</protein>
<dbReference type="InterPro" id="IPR022812">
    <property type="entry name" value="Dynamin"/>
</dbReference>
<dbReference type="GO" id="GO:0003924">
    <property type="term" value="F:GTPase activity"/>
    <property type="evidence" value="ECO:0007669"/>
    <property type="project" value="InterPro"/>
</dbReference>
<dbReference type="GO" id="GO:0008017">
    <property type="term" value="F:microtubule binding"/>
    <property type="evidence" value="ECO:0007669"/>
    <property type="project" value="TreeGrafter"/>
</dbReference>
<feature type="region of interest" description="Disordered" evidence="4">
    <location>
        <begin position="679"/>
        <end position="705"/>
    </location>
</feature>
<dbReference type="PANTHER" id="PTHR11566">
    <property type="entry name" value="DYNAMIN"/>
    <property type="match status" value="1"/>
</dbReference>
<evidence type="ECO:0000256" key="3">
    <source>
        <dbReference type="SAM" id="Coils"/>
    </source>
</evidence>
<evidence type="ECO:0000259" key="6">
    <source>
        <dbReference type="PROSITE" id="PS51718"/>
    </source>
</evidence>
<gene>
    <name evidence="7" type="ORF">BDN70DRAFT_921463</name>
</gene>
<proteinExistence type="predicted"/>
<dbReference type="GO" id="GO:0005874">
    <property type="term" value="C:microtubule"/>
    <property type="evidence" value="ECO:0007669"/>
    <property type="project" value="TreeGrafter"/>
</dbReference>
<name>A0A9P5Z0B9_9AGAR</name>
<keyword evidence="2" id="KW-0342">GTP-binding</keyword>
<evidence type="ECO:0000256" key="2">
    <source>
        <dbReference type="ARBA" id="ARBA00023134"/>
    </source>
</evidence>
<dbReference type="SMART" id="SM00053">
    <property type="entry name" value="DYNc"/>
    <property type="match status" value="1"/>
</dbReference>
<dbReference type="AlphaFoldDB" id="A0A9P5Z0B9"/>
<dbReference type="InterPro" id="IPR003130">
    <property type="entry name" value="GED"/>
</dbReference>
<dbReference type="SUPFAM" id="SSF52540">
    <property type="entry name" value="P-loop containing nucleoside triphosphate hydrolases"/>
    <property type="match status" value="1"/>
</dbReference>
<dbReference type="SMART" id="SM00302">
    <property type="entry name" value="GED"/>
    <property type="match status" value="1"/>
</dbReference>
<dbReference type="InterPro" id="IPR000375">
    <property type="entry name" value="Dynamin_stalk"/>
</dbReference>
<dbReference type="InterPro" id="IPR045063">
    <property type="entry name" value="Dynamin_N"/>
</dbReference>